<dbReference type="EMBL" id="FCOR01000001">
    <property type="protein sequence ID" value="CVK15278.1"/>
    <property type="molecule type" value="Genomic_DNA"/>
</dbReference>
<gene>
    <name evidence="9" type="ORF">Ga0061079_10190</name>
</gene>
<evidence type="ECO:0000256" key="4">
    <source>
        <dbReference type="ARBA" id="ARBA00022475"/>
    </source>
</evidence>
<dbReference type="STRING" id="1586267.GCA_001418685_00090"/>
<organism evidence="9 10">
    <name type="scientific">Apibacter mensalis</name>
    <dbReference type="NCBI Taxonomy" id="1586267"/>
    <lineage>
        <taxon>Bacteria</taxon>
        <taxon>Pseudomonadati</taxon>
        <taxon>Bacteroidota</taxon>
        <taxon>Flavobacteriia</taxon>
        <taxon>Flavobacteriales</taxon>
        <taxon>Weeksellaceae</taxon>
        <taxon>Apibacter</taxon>
    </lineage>
</organism>
<keyword evidence="3" id="KW-0813">Transport</keyword>
<dbReference type="RefSeq" id="WP_055424512.1">
    <property type="nucleotide sequence ID" value="NZ_FCOR01000001.1"/>
</dbReference>
<dbReference type="OrthoDB" id="9758757at2"/>
<reference evidence="9 10" key="1">
    <citation type="submission" date="2016-01" db="EMBL/GenBank/DDBJ databases">
        <authorList>
            <person name="McClelland M."/>
            <person name="Jain A."/>
            <person name="Saraogi P."/>
            <person name="Mendelson R."/>
            <person name="Westerman R."/>
            <person name="SanMiguel P."/>
            <person name="Csonka L."/>
        </authorList>
    </citation>
    <scope>NUCLEOTIDE SEQUENCE [LARGE SCALE GENOMIC DNA]</scope>
    <source>
        <strain evidence="9 10">R-53146</strain>
    </source>
</reference>
<feature type="transmembrane region" description="Helical" evidence="8">
    <location>
        <begin position="535"/>
        <end position="555"/>
    </location>
</feature>
<feature type="transmembrane region" description="Helical" evidence="8">
    <location>
        <begin position="1004"/>
        <end position="1030"/>
    </location>
</feature>
<feature type="transmembrane region" description="Helical" evidence="8">
    <location>
        <begin position="345"/>
        <end position="363"/>
    </location>
</feature>
<feature type="transmembrane region" description="Helical" evidence="8">
    <location>
        <begin position="930"/>
        <end position="952"/>
    </location>
</feature>
<dbReference type="NCBIfam" id="TIGR00914">
    <property type="entry name" value="2A0601"/>
    <property type="match status" value="1"/>
</dbReference>
<comment type="subcellular location">
    <subcellularLocation>
        <location evidence="1">Cell membrane</location>
        <topology evidence="1">Multi-pass membrane protein</topology>
    </subcellularLocation>
</comment>
<proteinExistence type="inferred from homology"/>
<evidence type="ECO:0000313" key="9">
    <source>
        <dbReference type="EMBL" id="CVK15278.1"/>
    </source>
</evidence>
<dbReference type="InterPro" id="IPR027463">
    <property type="entry name" value="AcrB_DN_DC_subdom"/>
</dbReference>
<feature type="transmembrane region" description="Helical" evidence="8">
    <location>
        <begin position="897"/>
        <end position="918"/>
    </location>
</feature>
<feature type="transmembrane region" description="Helical" evidence="8">
    <location>
        <begin position="873"/>
        <end position="890"/>
    </location>
</feature>
<dbReference type="PRINTS" id="PR00702">
    <property type="entry name" value="ACRIFLAVINRP"/>
</dbReference>
<evidence type="ECO:0000313" key="10">
    <source>
        <dbReference type="Proteomes" id="UP000182761"/>
    </source>
</evidence>
<comment type="similarity">
    <text evidence="2">Belongs to the resistance-nodulation-cell division (RND) (TC 2.A.6) family.</text>
</comment>
<dbReference type="Proteomes" id="UP000182761">
    <property type="component" value="Unassembled WGS sequence"/>
</dbReference>
<dbReference type="Gene3D" id="1.20.1600.10">
    <property type="entry name" value="Outer membrane efflux proteins (OEP)"/>
    <property type="match status" value="1"/>
</dbReference>
<dbReference type="Gene3D" id="3.30.2090.10">
    <property type="entry name" value="Multidrug efflux transporter AcrB TolC docking domain, DN and DC subdomains"/>
    <property type="match status" value="2"/>
</dbReference>
<evidence type="ECO:0000256" key="1">
    <source>
        <dbReference type="ARBA" id="ARBA00004651"/>
    </source>
</evidence>
<dbReference type="SUPFAM" id="SSF82714">
    <property type="entry name" value="Multidrug efflux transporter AcrB TolC docking domain, DN and DC subdomains"/>
    <property type="match status" value="2"/>
</dbReference>
<dbReference type="PANTHER" id="PTHR32063:SF24">
    <property type="entry name" value="CATION EFFLUX SYSTEM (ACRB_ACRD_ACRF FAMILY)"/>
    <property type="match status" value="1"/>
</dbReference>
<dbReference type="PANTHER" id="PTHR32063">
    <property type="match status" value="1"/>
</dbReference>
<dbReference type="InterPro" id="IPR001036">
    <property type="entry name" value="Acrflvin-R"/>
</dbReference>
<protein>
    <submittedName>
        <fullName evidence="9">Cobalt-zinc-cadmium resistance protein CzcA</fullName>
    </submittedName>
</protein>
<dbReference type="Gene3D" id="3.30.70.1440">
    <property type="entry name" value="Multidrug efflux transporter AcrB pore domain"/>
    <property type="match status" value="1"/>
</dbReference>
<evidence type="ECO:0000256" key="3">
    <source>
        <dbReference type="ARBA" id="ARBA00022448"/>
    </source>
</evidence>
<evidence type="ECO:0000256" key="5">
    <source>
        <dbReference type="ARBA" id="ARBA00022692"/>
    </source>
</evidence>
<name>A0A0X3AN43_9FLAO</name>
<dbReference type="GO" id="GO:0042910">
    <property type="term" value="F:xenobiotic transmembrane transporter activity"/>
    <property type="evidence" value="ECO:0007669"/>
    <property type="project" value="TreeGrafter"/>
</dbReference>
<keyword evidence="4" id="KW-1003">Cell membrane</keyword>
<sequence length="1435" mass="161177">MFQTIIELSIKYKLLVALGVIMLLVGGFNSLQHISIDATPDITNNQVQVVTTSPTLAPQEVEQLITIPLESELRNIPGVMEVRSISRFGLSIITIVFKESIPIIQARQLVKEQLDIAKSDIPSGIGEPQLMPITTGLGEICQYIIKVDSGYESTYTIEELRTIQDWIIKKQLNGIEGIIEISSFGGKVKEYEVAVNPISLQNYHITLEEVYNALEKNNQNSGSGYIQQKQHLFYIRTEGRLKNFQDIENTVVAVKEQVPIKISDIAKVKYASAQRFGAMTMDGKGEVVGGITLMLKGENSYKTVHNVKERINKIKKTLPKGLDIYIYLDRANLIEKTISTVKKNLMEGGIIVIFVVIILLGNIRAGLIVASIIPLSLLFALIMMDLLGISANLLSLGAIDFGIVVDGAIIIVESVIYVLHTKYLGRNLTQKQLDEVVSKTAGEIYKSAAFGIIIIILVFIPIMTLKGIEGKMFRPMAIVISFAIVGALILSLTYVPVLTSIFLSKNIENKATFADKIINKLKSIYLPVLEKVLQIPYILIGCVFLIWLLFVFVFANMGAEFVPTLKEGNIAMQMTIQPGSSLEESIRTTTKVEKIIKNNFPEVLHVISKIGTAEVPTDPMGIEDSDIMIVLKEKDQWVSAKTQEELVARIKEKISAILGATFEFSQPIQLRFNELMTGAKSEVVIKIFGEDSGELKKLADRSAKIIKKIDGAVDVKVEQTEGLKQMKISYDRNKLAQYGLDINTLNQVIKSSIAGLKAGVIVEGERRFDLVVRLDEKYRKSLNLEQLYIRTAAHNLIPISEVASVNFETGPMMISREQAQRKIHINVNVRNSDIATLVQKIQSKLEENVKLPPGYTIEYGGAFKNLKEATSQLSIAVPIALLIIMVLLYATFKSFKYALLIFTSVPLASIGGVIALWIRGLPFSISAGVGFIALFGVAVLNGIVLVSELNRLKKSGKHTSLKEIIKKGGINRLRPVVMTAVVATLGFFPMALSTSNGAEVQRPLAIVVIGGLITSTLLTLLVVPVLYYVFENKNFKKNKNPKIIIILIIFLGSICSVSAQKKVSLSNLIERAYQENRELKSSELQIQKEKLEKKYAYTLNSTSMTIGYGQFNNSKADYQWEVTQNLGNIFSQTKKKSLVDSHLEWLTAKSSLQKHIIAFQLDKLYNQWIYLLEKKNLLMQIDSIYQEGLKKAELKYIKGETDYMEKQFFKAELEQIIQLKAINEQENMEVENKIYSLCGISADNNLLPLNQFNKLELKILSDSLDFIYLNELDKELEVSNKILVLEKAKRLPEFSIGGLMQSIEHSYSYYAGVISLSIPIFNNEYKKLKEQTLLEKKNVDYKRKETIRNLNLKIKQLRNRKNFLDKELSIFGFSHSEELQKMIKIATIKYRYGEIDYLQYCSILKTSIDAHTTYLDLVNNYNQTLIELNYLTQPN</sequence>
<feature type="transmembrane region" description="Helical" evidence="8">
    <location>
        <begin position="375"/>
        <end position="395"/>
    </location>
</feature>
<dbReference type="SUPFAM" id="SSF82866">
    <property type="entry name" value="Multidrug efflux transporter AcrB transmembrane domain"/>
    <property type="match status" value="2"/>
</dbReference>
<dbReference type="GO" id="GO:0005886">
    <property type="term" value="C:plasma membrane"/>
    <property type="evidence" value="ECO:0007669"/>
    <property type="project" value="UniProtKB-SubCell"/>
</dbReference>
<feature type="transmembrane region" description="Helical" evidence="8">
    <location>
        <begin position="1042"/>
        <end position="1059"/>
    </location>
</feature>
<feature type="transmembrane region" description="Helical" evidence="8">
    <location>
        <begin position="476"/>
        <end position="503"/>
    </location>
</feature>
<dbReference type="Gene3D" id="3.30.70.1430">
    <property type="entry name" value="Multidrug efflux transporter AcrB pore domain"/>
    <property type="match status" value="2"/>
</dbReference>
<dbReference type="SUPFAM" id="SSF56954">
    <property type="entry name" value="Outer membrane efflux proteins (OEP)"/>
    <property type="match status" value="1"/>
</dbReference>
<keyword evidence="10" id="KW-1185">Reference proteome</keyword>
<keyword evidence="6 8" id="KW-1133">Transmembrane helix</keyword>
<feature type="transmembrane region" description="Helical" evidence="8">
    <location>
        <begin position="973"/>
        <end position="992"/>
    </location>
</feature>
<dbReference type="Gene3D" id="3.30.70.1320">
    <property type="entry name" value="Multidrug efflux transporter AcrB pore domain like"/>
    <property type="match status" value="1"/>
</dbReference>
<keyword evidence="5 8" id="KW-0812">Transmembrane</keyword>
<dbReference type="InterPro" id="IPR004763">
    <property type="entry name" value="CusA-like"/>
</dbReference>
<dbReference type="GO" id="GO:0015562">
    <property type="term" value="F:efflux transmembrane transporter activity"/>
    <property type="evidence" value="ECO:0007669"/>
    <property type="project" value="InterPro"/>
</dbReference>
<dbReference type="Pfam" id="PF00873">
    <property type="entry name" value="ACR_tran"/>
    <property type="match status" value="1"/>
</dbReference>
<feature type="transmembrane region" description="Helical" evidence="8">
    <location>
        <begin position="12"/>
        <end position="31"/>
    </location>
</feature>
<dbReference type="SUPFAM" id="SSF82693">
    <property type="entry name" value="Multidrug efflux transporter AcrB pore domain, PN1, PN2, PC1 and PC2 subdomains"/>
    <property type="match status" value="3"/>
</dbReference>
<feature type="transmembrane region" description="Helical" evidence="8">
    <location>
        <begin position="444"/>
        <end position="464"/>
    </location>
</feature>
<evidence type="ECO:0000256" key="8">
    <source>
        <dbReference type="SAM" id="Phobius"/>
    </source>
</evidence>
<dbReference type="GO" id="GO:0008324">
    <property type="term" value="F:monoatomic cation transmembrane transporter activity"/>
    <property type="evidence" value="ECO:0007669"/>
    <property type="project" value="InterPro"/>
</dbReference>
<evidence type="ECO:0000256" key="6">
    <source>
        <dbReference type="ARBA" id="ARBA00022989"/>
    </source>
</evidence>
<evidence type="ECO:0000256" key="2">
    <source>
        <dbReference type="ARBA" id="ARBA00010942"/>
    </source>
</evidence>
<dbReference type="Gene3D" id="1.20.1640.10">
    <property type="entry name" value="Multidrug efflux transporter AcrB transmembrane domain"/>
    <property type="match status" value="2"/>
</dbReference>
<feature type="transmembrane region" description="Helical" evidence="8">
    <location>
        <begin position="401"/>
        <end position="423"/>
    </location>
</feature>
<evidence type="ECO:0000256" key="7">
    <source>
        <dbReference type="ARBA" id="ARBA00023136"/>
    </source>
</evidence>
<accession>A0A0X3AN43</accession>
<keyword evidence="7 8" id="KW-0472">Membrane</keyword>